<protein>
    <recommendedName>
        <fullName evidence="18">Receptor-like serine/threonine-protein kinase</fullName>
        <ecNumber evidence="18">2.7.11.1</ecNumber>
    </recommendedName>
</protein>
<name>G7IK58_MEDTR</name>
<keyword evidence="13" id="KW-1015">Disulfide bond</keyword>
<comment type="similarity">
    <text evidence="18">Belongs to the protein kinase superfamily. Ser/Thr protein kinase family.</text>
</comment>
<evidence type="ECO:0000256" key="13">
    <source>
        <dbReference type="ARBA" id="ARBA00023157"/>
    </source>
</evidence>
<dbReference type="Proteomes" id="UP000002051">
    <property type="component" value="Chromosome 2"/>
</dbReference>
<keyword evidence="26" id="KW-1185">Reference proteome</keyword>
<dbReference type="PROSITE" id="PS00108">
    <property type="entry name" value="PROTEIN_KINASE_ST"/>
    <property type="match status" value="1"/>
</dbReference>
<dbReference type="InterPro" id="IPR011009">
    <property type="entry name" value="Kinase-like_dom_sf"/>
</dbReference>
<evidence type="ECO:0000256" key="9">
    <source>
        <dbReference type="ARBA" id="ARBA00022777"/>
    </source>
</evidence>
<evidence type="ECO:0000256" key="6">
    <source>
        <dbReference type="ARBA" id="ARBA00022692"/>
    </source>
</evidence>
<keyword evidence="3 18" id="KW-0723">Serine/threonine-protein kinase</keyword>
<feature type="signal peptide" evidence="20">
    <location>
        <begin position="1"/>
        <end position="20"/>
    </location>
</feature>
<keyword evidence="5 18" id="KW-0808">Transferase</keyword>
<dbReference type="PROSITE" id="PS00107">
    <property type="entry name" value="PROTEIN_KINASE_ATP"/>
    <property type="match status" value="1"/>
</dbReference>
<evidence type="ECO:0000256" key="3">
    <source>
        <dbReference type="ARBA" id="ARBA00022527"/>
    </source>
</evidence>
<evidence type="ECO:0000259" key="23">
    <source>
        <dbReference type="PROSITE" id="PS50948"/>
    </source>
</evidence>
<dbReference type="GO" id="GO:0005524">
    <property type="term" value="F:ATP binding"/>
    <property type="evidence" value="ECO:0007669"/>
    <property type="project" value="UniProtKB-UniRule"/>
</dbReference>
<evidence type="ECO:0000256" key="7">
    <source>
        <dbReference type="ARBA" id="ARBA00022729"/>
    </source>
</evidence>
<evidence type="ECO:0000256" key="1">
    <source>
        <dbReference type="ARBA" id="ARBA00004251"/>
    </source>
</evidence>
<dbReference type="PANTHER" id="PTHR27002">
    <property type="entry name" value="RECEPTOR-LIKE SERINE/THREONINE-PROTEIN KINASE SD1-8"/>
    <property type="match status" value="1"/>
</dbReference>
<keyword evidence="15" id="KW-0325">Glycoprotein</keyword>
<dbReference type="GO" id="GO:0048544">
    <property type="term" value="P:recognition of pollen"/>
    <property type="evidence" value="ECO:0007669"/>
    <property type="project" value="InterPro"/>
</dbReference>
<dbReference type="FunFam" id="1.10.510.10:FF:000060">
    <property type="entry name" value="G-type lectin S-receptor-like serine/threonine-protein kinase"/>
    <property type="match status" value="1"/>
</dbReference>
<dbReference type="InterPro" id="IPR001245">
    <property type="entry name" value="Ser-Thr/Tyr_kinase_cat_dom"/>
</dbReference>
<keyword evidence="12" id="KW-0472">Membrane</keyword>
<evidence type="ECO:0000256" key="4">
    <source>
        <dbReference type="ARBA" id="ARBA00022536"/>
    </source>
</evidence>
<keyword evidence="6" id="KW-0812">Transmembrane</keyword>
<keyword evidence="7 20" id="KW-0732">Signal</keyword>
<dbReference type="PROSITE" id="PS50948">
    <property type="entry name" value="PAN"/>
    <property type="match status" value="1"/>
</dbReference>
<keyword evidence="8 18" id="KW-0547">Nucleotide-binding</keyword>
<keyword evidence="10 18" id="KW-0067">ATP-binding</keyword>
<feature type="domain" description="Protein kinase" evidence="21">
    <location>
        <begin position="516"/>
        <end position="802"/>
    </location>
</feature>
<evidence type="ECO:0000256" key="20">
    <source>
        <dbReference type="SAM" id="SignalP"/>
    </source>
</evidence>
<evidence type="ECO:0000256" key="19">
    <source>
        <dbReference type="PROSITE-ProRule" id="PRU10141"/>
    </source>
</evidence>
<dbReference type="eggNOG" id="ENOG502QSUU">
    <property type="taxonomic scope" value="Eukaryota"/>
</dbReference>
<dbReference type="SMART" id="SM00108">
    <property type="entry name" value="B_lectin"/>
    <property type="match status" value="1"/>
</dbReference>
<dbReference type="Gene3D" id="2.90.10.10">
    <property type="entry name" value="Bulb-type lectin domain"/>
    <property type="match status" value="1"/>
</dbReference>
<reference evidence="24 26" key="2">
    <citation type="journal article" date="2014" name="BMC Genomics">
        <title>An improved genome release (version Mt4.0) for the model legume Medicago truncatula.</title>
        <authorList>
            <person name="Tang H."/>
            <person name="Krishnakumar V."/>
            <person name="Bidwell S."/>
            <person name="Rosen B."/>
            <person name="Chan A."/>
            <person name="Zhou S."/>
            <person name="Gentzbittel L."/>
            <person name="Childs K.L."/>
            <person name="Yandell M."/>
            <person name="Gundlach H."/>
            <person name="Mayer K.F."/>
            <person name="Schwartz D.C."/>
            <person name="Town C.D."/>
        </authorList>
    </citation>
    <scope>GENOME REANNOTATION</scope>
    <source>
        <strain evidence="24">A17</strain>
        <strain evidence="25 26">cv. Jemalong A17</strain>
    </source>
</reference>
<keyword evidence="4" id="KW-0245">EGF-like domain</keyword>
<proteinExistence type="inferred from homology"/>
<evidence type="ECO:0000256" key="8">
    <source>
        <dbReference type="ARBA" id="ARBA00022741"/>
    </source>
</evidence>
<keyword evidence="11" id="KW-1133">Transmembrane helix</keyword>
<accession>G7IK58</accession>
<sequence>MLPVLLTLSIIYMTNSGTSASVNTITLPQLIKENETISSNNEAFKLGFFSPVNTTNRYVGIWYINQSNIIWIANREKPLQDSSGVITISHDYTNLVVLNGQKHVIWSSNVSSNLASSNSNVTAQLQNDGNLALLENTTGNIIWESGKHPSNAFIANMILSSNQKTGERVKATSWKTPSAPAIGKFSATIERFNAPEIFVWNQTKPYWRSGPWNGQDFLGLASNWLPTSANLKGFIIRREDNGSLVEITYTLPNSSFFATIVLSSEGKLVYTAWINMIQVRKRVVQQNDCDVYGICGPNGSCDLKNSPICTCLIGFKPRNVGEWNRENWTSGCVRRATLQCERGKYNGSALDGEEDGFLKLETTKPPDFVEQSYPSLDACRIECLNNCSCVAYAYDNGIRCLTWSDKLIDIVRFTGGGIDLYIRQAYSEITKHTDTDGIHTHGIHGKRNITSIIIAIVIVGVIIVATLKIQSLLVLNAGQTHQENQSASPIGDVKQVKIEDLPLFEFKIISSATNNFGSTNKIGQGGFGSVYKGELPDGLEVAVKRLSKASAQGLEEFMNEVIVISKLQHRNLVRLLGCCIEGDEKMLVYEYMPNNSLDFYLFDPVKKKVLDWKKRLTIIEGISRGLLYLHRDSRLRIIHRDLKPSNILLDGELNPKISDFGMARIFGGSENEGNTRRIVGTYGYMSPEYAMEGLFSEKSDVFSFGVLLLEIISGRKNTSFYNHEQALNLLGYAWKLWNEEEIISLIDPEICKPDYVDQILRCIHIGLVCVQEIAKERPTMATFVSMLNSEIVKLPPPSQPAFIQSKIEHREDLAQQNYDSKNSVTVTSLQGR</sequence>
<dbReference type="Pfam" id="PF01453">
    <property type="entry name" value="B_lectin"/>
    <property type="match status" value="1"/>
</dbReference>
<evidence type="ECO:0000259" key="22">
    <source>
        <dbReference type="PROSITE" id="PS50927"/>
    </source>
</evidence>
<comment type="subcellular location">
    <subcellularLocation>
        <location evidence="1">Cell membrane</location>
        <topology evidence="1">Single-pass type I membrane protein</topology>
    </subcellularLocation>
</comment>
<feature type="domain" description="Bulb-type lectin" evidence="22">
    <location>
        <begin position="22"/>
        <end position="146"/>
    </location>
</feature>
<evidence type="ECO:0000256" key="18">
    <source>
        <dbReference type="PIRNR" id="PIRNR000641"/>
    </source>
</evidence>
<dbReference type="EMBL" id="CM001218">
    <property type="protein sequence ID" value="AES63668.2"/>
    <property type="molecule type" value="Genomic_DNA"/>
</dbReference>
<dbReference type="CDD" id="cd00028">
    <property type="entry name" value="B_lectin"/>
    <property type="match status" value="1"/>
</dbReference>
<dbReference type="PaxDb" id="3880-AES63668"/>
<dbReference type="CDD" id="cd01098">
    <property type="entry name" value="PAN_AP_plant"/>
    <property type="match status" value="1"/>
</dbReference>
<dbReference type="PROSITE" id="PS50011">
    <property type="entry name" value="PROTEIN_KINASE_DOM"/>
    <property type="match status" value="1"/>
</dbReference>
<dbReference type="SUPFAM" id="SSF51110">
    <property type="entry name" value="alpha-D-mannose-specific plant lectins"/>
    <property type="match status" value="1"/>
</dbReference>
<dbReference type="SMART" id="SM00220">
    <property type="entry name" value="S_TKc"/>
    <property type="match status" value="1"/>
</dbReference>
<keyword evidence="14" id="KW-0675">Receptor</keyword>
<keyword evidence="2" id="KW-1003">Cell membrane</keyword>
<evidence type="ECO:0000256" key="17">
    <source>
        <dbReference type="ARBA" id="ARBA00048679"/>
    </source>
</evidence>
<reference evidence="24 26" key="1">
    <citation type="journal article" date="2011" name="Nature">
        <title>The Medicago genome provides insight into the evolution of rhizobial symbioses.</title>
        <authorList>
            <person name="Young N.D."/>
            <person name="Debelle F."/>
            <person name="Oldroyd G.E."/>
            <person name="Geurts R."/>
            <person name="Cannon S.B."/>
            <person name="Udvardi M.K."/>
            <person name="Benedito V.A."/>
            <person name="Mayer K.F."/>
            <person name="Gouzy J."/>
            <person name="Schoof H."/>
            <person name="Van de Peer Y."/>
            <person name="Proost S."/>
            <person name="Cook D.R."/>
            <person name="Meyers B.C."/>
            <person name="Spannagl M."/>
            <person name="Cheung F."/>
            <person name="De Mita S."/>
            <person name="Krishnakumar V."/>
            <person name="Gundlach H."/>
            <person name="Zhou S."/>
            <person name="Mudge J."/>
            <person name="Bharti A.K."/>
            <person name="Murray J.D."/>
            <person name="Naoumkina M.A."/>
            <person name="Rosen B."/>
            <person name="Silverstein K.A."/>
            <person name="Tang H."/>
            <person name="Rombauts S."/>
            <person name="Zhao P.X."/>
            <person name="Zhou P."/>
            <person name="Barbe V."/>
            <person name="Bardou P."/>
            <person name="Bechner M."/>
            <person name="Bellec A."/>
            <person name="Berger A."/>
            <person name="Berges H."/>
            <person name="Bidwell S."/>
            <person name="Bisseling T."/>
            <person name="Choisne N."/>
            <person name="Couloux A."/>
            <person name="Denny R."/>
            <person name="Deshpande S."/>
            <person name="Dai X."/>
            <person name="Doyle J.J."/>
            <person name="Dudez A.M."/>
            <person name="Farmer A.D."/>
            <person name="Fouteau S."/>
            <person name="Franken C."/>
            <person name="Gibelin C."/>
            <person name="Gish J."/>
            <person name="Goldstein S."/>
            <person name="Gonzalez A.J."/>
            <person name="Green P.J."/>
            <person name="Hallab A."/>
            <person name="Hartog M."/>
            <person name="Hua A."/>
            <person name="Humphray S.J."/>
            <person name="Jeong D.H."/>
            <person name="Jing Y."/>
            <person name="Jocker A."/>
            <person name="Kenton S.M."/>
            <person name="Kim D.J."/>
            <person name="Klee K."/>
            <person name="Lai H."/>
            <person name="Lang C."/>
            <person name="Lin S."/>
            <person name="Macmil S.L."/>
            <person name="Magdelenat G."/>
            <person name="Matthews L."/>
            <person name="McCorrison J."/>
            <person name="Monaghan E.L."/>
            <person name="Mun J.H."/>
            <person name="Najar F.Z."/>
            <person name="Nicholson C."/>
            <person name="Noirot C."/>
            <person name="O'Bleness M."/>
            <person name="Paule C.R."/>
            <person name="Poulain J."/>
            <person name="Prion F."/>
            <person name="Qin B."/>
            <person name="Qu C."/>
            <person name="Retzel E.F."/>
            <person name="Riddle C."/>
            <person name="Sallet E."/>
            <person name="Samain S."/>
            <person name="Samson N."/>
            <person name="Sanders I."/>
            <person name="Saurat O."/>
            <person name="Scarpelli C."/>
            <person name="Schiex T."/>
            <person name="Segurens B."/>
            <person name="Severin A.J."/>
            <person name="Sherrier D.J."/>
            <person name="Shi R."/>
            <person name="Sims S."/>
            <person name="Singer S.R."/>
            <person name="Sinharoy S."/>
            <person name="Sterck L."/>
            <person name="Viollet A."/>
            <person name="Wang B.B."/>
            <person name="Wang K."/>
            <person name="Wang M."/>
            <person name="Wang X."/>
            <person name="Warfsmann J."/>
            <person name="Weissenbach J."/>
            <person name="White D.D."/>
            <person name="White J.D."/>
            <person name="Wiley G.B."/>
            <person name="Wincker P."/>
            <person name="Xing Y."/>
            <person name="Yang L."/>
            <person name="Yao Z."/>
            <person name="Ying F."/>
            <person name="Zhai J."/>
            <person name="Zhou L."/>
            <person name="Zuber A."/>
            <person name="Denarie J."/>
            <person name="Dixon R.A."/>
            <person name="May G.D."/>
            <person name="Schwartz D.C."/>
            <person name="Rogers J."/>
            <person name="Quetier F."/>
            <person name="Town C.D."/>
            <person name="Roe B.A."/>
        </authorList>
    </citation>
    <scope>NUCLEOTIDE SEQUENCE [LARGE SCALE GENOMIC DNA]</scope>
    <source>
        <strain evidence="24">A17</strain>
        <strain evidence="25 26">cv. Jemalong A17</strain>
    </source>
</reference>
<comment type="catalytic activity">
    <reaction evidence="17 18">
        <text>L-seryl-[protein] + ATP = O-phospho-L-seryl-[protein] + ADP + H(+)</text>
        <dbReference type="Rhea" id="RHEA:17989"/>
        <dbReference type="Rhea" id="RHEA-COMP:9863"/>
        <dbReference type="Rhea" id="RHEA-COMP:11604"/>
        <dbReference type="ChEBI" id="CHEBI:15378"/>
        <dbReference type="ChEBI" id="CHEBI:29999"/>
        <dbReference type="ChEBI" id="CHEBI:30616"/>
        <dbReference type="ChEBI" id="CHEBI:83421"/>
        <dbReference type="ChEBI" id="CHEBI:456216"/>
        <dbReference type="EC" id="2.7.11.1"/>
    </reaction>
</comment>
<dbReference type="Gene3D" id="1.10.510.10">
    <property type="entry name" value="Transferase(Phosphotransferase) domain 1"/>
    <property type="match status" value="1"/>
</dbReference>
<dbReference type="InterPro" id="IPR008271">
    <property type="entry name" value="Ser/Thr_kinase_AS"/>
</dbReference>
<dbReference type="CDD" id="cd14066">
    <property type="entry name" value="STKc_IRAK"/>
    <property type="match status" value="1"/>
</dbReference>
<evidence type="ECO:0000256" key="16">
    <source>
        <dbReference type="ARBA" id="ARBA00047899"/>
    </source>
</evidence>
<evidence type="ECO:0000256" key="11">
    <source>
        <dbReference type="ARBA" id="ARBA00022989"/>
    </source>
</evidence>
<feature type="domain" description="Apple" evidence="23">
    <location>
        <begin position="340"/>
        <end position="425"/>
    </location>
</feature>
<evidence type="ECO:0000256" key="14">
    <source>
        <dbReference type="ARBA" id="ARBA00023170"/>
    </source>
</evidence>
<evidence type="ECO:0000313" key="24">
    <source>
        <dbReference type="EMBL" id="AES63668.2"/>
    </source>
</evidence>
<dbReference type="FunFam" id="3.30.200.20:FF:000145">
    <property type="entry name" value="receptor-like serine/threonine-protein kinase SD1-8"/>
    <property type="match status" value="1"/>
</dbReference>
<dbReference type="InterPro" id="IPR003609">
    <property type="entry name" value="Pan_app"/>
</dbReference>
<keyword evidence="9 18" id="KW-0418">Kinase</keyword>
<dbReference type="SUPFAM" id="SSF56112">
    <property type="entry name" value="Protein kinase-like (PK-like)"/>
    <property type="match status" value="1"/>
</dbReference>
<dbReference type="Gene3D" id="3.30.200.20">
    <property type="entry name" value="Phosphorylase Kinase, domain 1"/>
    <property type="match status" value="1"/>
</dbReference>
<dbReference type="InterPro" id="IPR017441">
    <property type="entry name" value="Protein_kinase_ATP_BS"/>
</dbReference>
<dbReference type="PROSITE" id="PS50927">
    <property type="entry name" value="BULB_LECTIN"/>
    <property type="match status" value="1"/>
</dbReference>
<dbReference type="InterPro" id="IPR000858">
    <property type="entry name" value="S_locus_glycoprot_dom"/>
</dbReference>
<dbReference type="CDD" id="cd00054">
    <property type="entry name" value="EGF_CA"/>
    <property type="match status" value="1"/>
</dbReference>
<dbReference type="EnsemblPlants" id="AES63668">
    <property type="protein sequence ID" value="AES63668"/>
    <property type="gene ID" value="MTR_2g011230"/>
</dbReference>
<evidence type="ECO:0000259" key="21">
    <source>
        <dbReference type="PROSITE" id="PS50011"/>
    </source>
</evidence>
<dbReference type="InterPro" id="IPR000719">
    <property type="entry name" value="Prot_kinase_dom"/>
</dbReference>
<evidence type="ECO:0000313" key="26">
    <source>
        <dbReference type="Proteomes" id="UP000002051"/>
    </source>
</evidence>
<feature type="chain" id="PRO_5014572264" description="Receptor-like serine/threonine-protein kinase" evidence="20">
    <location>
        <begin position="21"/>
        <end position="832"/>
    </location>
</feature>
<dbReference type="Pfam" id="PF00954">
    <property type="entry name" value="S_locus_glycop"/>
    <property type="match status" value="1"/>
</dbReference>
<evidence type="ECO:0000256" key="10">
    <source>
        <dbReference type="ARBA" id="ARBA00022840"/>
    </source>
</evidence>
<dbReference type="PANTHER" id="PTHR27002:SF1114">
    <property type="entry name" value="RECEPTOR-LIKE SERINE_THREONINE-PROTEIN KINASE"/>
    <property type="match status" value="1"/>
</dbReference>
<dbReference type="GO" id="GO:0007165">
    <property type="term" value="P:signal transduction"/>
    <property type="evidence" value="ECO:0000318"/>
    <property type="project" value="GO_Central"/>
</dbReference>
<evidence type="ECO:0000256" key="2">
    <source>
        <dbReference type="ARBA" id="ARBA00022475"/>
    </source>
</evidence>
<dbReference type="FunFam" id="2.90.10.10:FF:000005">
    <property type="entry name" value="G-type lectin S-receptor-like serine/threonine-protein kinase"/>
    <property type="match status" value="1"/>
</dbReference>
<dbReference type="Pfam" id="PF07714">
    <property type="entry name" value="PK_Tyr_Ser-Thr"/>
    <property type="match status" value="1"/>
</dbReference>
<dbReference type="GO" id="GO:0005886">
    <property type="term" value="C:plasma membrane"/>
    <property type="evidence" value="ECO:0000318"/>
    <property type="project" value="GO_Central"/>
</dbReference>
<dbReference type="GO" id="GO:0004674">
    <property type="term" value="F:protein serine/threonine kinase activity"/>
    <property type="evidence" value="ECO:0000318"/>
    <property type="project" value="GO_Central"/>
</dbReference>
<dbReference type="HOGENOM" id="CLU_000288_116_1_1"/>
<evidence type="ECO:0000313" key="25">
    <source>
        <dbReference type="EnsemblPlants" id="AES63668"/>
    </source>
</evidence>
<dbReference type="GO" id="GO:0006955">
    <property type="term" value="P:immune response"/>
    <property type="evidence" value="ECO:0000318"/>
    <property type="project" value="GO_Central"/>
</dbReference>
<dbReference type="AlphaFoldDB" id="G7IK58"/>
<reference evidence="25" key="3">
    <citation type="submission" date="2015-04" db="UniProtKB">
        <authorList>
            <consortium name="EnsemblPlants"/>
        </authorList>
    </citation>
    <scope>IDENTIFICATION</scope>
    <source>
        <strain evidence="25">cv. Jemalong A17</strain>
    </source>
</reference>
<evidence type="ECO:0000256" key="15">
    <source>
        <dbReference type="ARBA" id="ARBA00023180"/>
    </source>
</evidence>
<dbReference type="InterPro" id="IPR001480">
    <property type="entry name" value="Bulb-type_lectin_dom"/>
</dbReference>
<comment type="catalytic activity">
    <reaction evidence="16 18">
        <text>L-threonyl-[protein] + ATP = O-phospho-L-threonyl-[protein] + ADP + H(+)</text>
        <dbReference type="Rhea" id="RHEA:46608"/>
        <dbReference type="Rhea" id="RHEA-COMP:11060"/>
        <dbReference type="Rhea" id="RHEA-COMP:11605"/>
        <dbReference type="ChEBI" id="CHEBI:15378"/>
        <dbReference type="ChEBI" id="CHEBI:30013"/>
        <dbReference type="ChEBI" id="CHEBI:30616"/>
        <dbReference type="ChEBI" id="CHEBI:61977"/>
        <dbReference type="ChEBI" id="CHEBI:456216"/>
        <dbReference type="EC" id="2.7.11.1"/>
    </reaction>
</comment>
<feature type="binding site" evidence="19">
    <location>
        <position position="544"/>
    </location>
    <ligand>
        <name>ATP</name>
        <dbReference type="ChEBI" id="CHEBI:30616"/>
    </ligand>
</feature>
<evidence type="ECO:0000256" key="5">
    <source>
        <dbReference type="ARBA" id="ARBA00022679"/>
    </source>
</evidence>
<gene>
    <name evidence="24" type="ordered locus">MTR_2g011230</name>
</gene>
<dbReference type="PIRSF" id="PIRSF000641">
    <property type="entry name" value="SRK"/>
    <property type="match status" value="1"/>
</dbReference>
<evidence type="ECO:0000256" key="12">
    <source>
        <dbReference type="ARBA" id="ARBA00023136"/>
    </source>
</evidence>
<dbReference type="SMART" id="SM00473">
    <property type="entry name" value="PAN_AP"/>
    <property type="match status" value="1"/>
</dbReference>
<dbReference type="InterPro" id="IPR036426">
    <property type="entry name" value="Bulb-type_lectin_dom_sf"/>
</dbReference>
<organism evidence="24 26">
    <name type="scientific">Medicago truncatula</name>
    <name type="common">Barrel medic</name>
    <name type="synonym">Medicago tribuloides</name>
    <dbReference type="NCBI Taxonomy" id="3880"/>
    <lineage>
        <taxon>Eukaryota</taxon>
        <taxon>Viridiplantae</taxon>
        <taxon>Streptophyta</taxon>
        <taxon>Embryophyta</taxon>
        <taxon>Tracheophyta</taxon>
        <taxon>Spermatophyta</taxon>
        <taxon>Magnoliopsida</taxon>
        <taxon>eudicotyledons</taxon>
        <taxon>Gunneridae</taxon>
        <taxon>Pentapetalae</taxon>
        <taxon>rosids</taxon>
        <taxon>fabids</taxon>
        <taxon>Fabales</taxon>
        <taxon>Fabaceae</taxon>
        <taxon>Papilionoideae</taxon>
        <taxon>50 kb inversion clade</taxon>
        <taxon>NPAAA clade</taxon>
        <taxon>Hologalegina</taxon>
        <taxon>IRL clade</taxon>
        <taxon>Trifolieae</taxon>
        <taxon>Medicago</taxon>
    </lineage>
</organism>
<dbReference type="InterPro" id="IPR024171">
    <property type="entry name" value="SRK-like_kinase"/>
</dbReference>
<accession>A0A0C3UX29</accession>
<dbReference type="Pfam" id="PF08276">
    <property type="entry name" value="PAN_2"/>
    <property type="match status" value="1"/>
</dbReference>
<dbReference type="EC" id="2.7.11.1" evidence="18"/>